<reference evidence="1" key="1">
    <citation type="submission" date="2013-11" db="EMBL/GenBank/DDBJ databases">
        <title>Genome sequence of the fusiform rust pathogen reveals effectors for host alternation and coevolution with pine.</title>
        <authorList>
            <consortium name="DOE Joint Genome Institute"/>
            <person name="Smith K."/>
            <person name="Pendleton A."/>
            <person name="Kubisiak T."/>
            <person name="Anderson C."/>
            <person name="Salamov A."/>
            <person name="Aerts A."/>
            <person name="Riley R."/>
            <person name="Clum A."/>
            <person name="Lindquist E."/>
            <person name="Ence D."/>
            <person name="Campbell M."/>
            <person name="Kronenberg Z."/>
            <person name="Feau N."/>
            <person name="Dhillon B."/>
            <person name="Hamelin R."/>
            <person name="Burleigh J."/>
            <person name="Smith J."/>
            <person name="Yandell M."/>
            <person name="Nelson C."/>
            <person name="Grigoriev I."/>
            <person name="Davis J."/>
        </authorList>
    </citation>
    <scope>NUCLEOTIDE SEQUENCE</scope>
    <source>
        <strain evidence="1">G11</strain>
    </source>
</reference>
<sequence>MLPCLPELKELRFQGGIESADGGSDADPNISHHAQLHTFVLHIPASNAMGK</sequence>
<dbReference type="EMBL" id="MU167227">
    <property type="protein sequence ID" value="KAG0149519.1"/>
    <property type="molecule type" value="Genomic_DNA"/>
</dbReference>
<protein>
    <submittedName>
        <fullName evidence="1">Uncharacterized protein</fullName>
    </submittedName>
</protein>
<accession>A0A9P6NP62</accession>
<dbReference type="AlphaFoldDB" id="A0A9P6NP62"/>
<dbReference type="Proteomes" id="UP000886653">
    <property type="component" value="Unassembled WGS sequence"/>
</dbReference>
<comment type="caution">
    <text evidence="1">The sequence shown here is derived from an EMBL/GenBank/DDBJ whole genome shotgun (WGS) entry which is preliminary data.</text>
</comment>
<gene>
    <name evidence="1" type="ORF">CROQUDRAFT_653602</name>
</gene>
<name>A0A9P6NP62_9BASI</name>
<evidence type="ECO:0000313" key="2">
    <source>
        <dbReference type="Proteomes" id="UP000886653"/>
    </source>
</evidence>
<organism evidence="1 2">
    <name type="scientific">Cronartium quercuum f. sp. fusiforme G11</name>
    <dbReference type="NCBI Taxonomy" id="708437"/>
    <lineage>
        <taxon>Eukaryota</taxon>
        <taxon>Fungi</taxon>
        <taxon>Dikarya</taxon>
        <taxon>Basidiomycota</taxon>
        <taxon>Pucciniomycotina</taxon>
        <taxon>Pucciniomycetes</taxon>
        <taxon>Pucciniales</taxon>
        <taxon>Coleosporiaceae</taxon>
        <taxon>Cronartium</taxon>
    </lineage>
</organism>
<keyword evidence="2" id="KW-1185">Reference proteome</keyword>
<proteinExistence type="predicted"/>
<evidence type="ECO:0000313" key="1">
    <source>
        <dbReference type="EMBL" id="KAG0149519.1"/>
    </source>
</evidence>